<evidence type="ECO:0000313" key="3">
    <source>
        <dbReference type="Proteomes" id="UP000192907"/>
    </source>
</evidence>
<proteinExistence type="predicted"/>
<accession>A0A1Y6C272</accession>
<name>A0A1Y6C272_9BACT</name>
<evidence type="ECO:0000313" key="2">
    <source>
        <dbReference type="EMBL" id="SMF41419.1"/>
    </source>
</evidence>
<gene>
    <name evidence="2" type="ORF">SAMN06296036_112161</name>
</gene>
<dbReference type="EMBL" id="FWZT01000012">
    <property type="protein sequence ID" value="SMF41419.1"/>
    <property type="molecule type" value="Genomic_DNA"/>
</dbReference>
<keyword evidence="1" id="KW-1133">Transmembrane helix</keyword>
<keyword evidence="1" id="KW-0812">Transmembrane</keyword>
<evidence type="ECO:0000256" key="1">
    <source>
        <dbReference type="SAM" id="Phobius"/>
    </source>
</evidence>
<sequence length="99" mass="10707">MEVVYWILTIFLSLLGGYVVALNSFCVVQMIRGYKVGSWIPLLGGGCISIAAIVAPVDTVASLWWVPLLVDWGCVPGIGWAILYHASRLVGEKFGKHSG</sequence>
<protein>
    <submittedName>
        <fullName evidence="2">Uncharacterized protein</fullName>
    </submittedName>
</protein>
<keyword evidence="1" id="KW-0472">Membrane</keyword>
<keyword evidence="3" id="KW-1185">Reference proteome</keyword>
<reference evidence="3" key="1">
    <citation type="submission" date="2017-04" db="EMBL/GenBank/DDBJ databases">
        <authorList>
            <person name="Varghese N."/>
            <person name="Submissions S."/>
        </authorList>
    </citation>
    <scope>NUCLEOTIDE SEQUENCE [LARGE SCALE GENOMIC DNA]</scope>
    <source>
        <strain evidence="3">RKEM611</strain>
    </source>
</reference>
<organism evidence="2 3">
    <name type="scientific">Pseudobacteriovorax antillogorgiicola</name>
    <dbReference type="NCBI Taxonomy" id="1513793"/>
    <lineage>
        <taxon>Bacteria</taxon>
        <taxon>Pseudomonadati</taxon>
        <taxon>Bdellovibrionota</taxon>
        <taxon>Oligoflexia</taxon>
        <taxon>Oligoflexales</taxon>
        <taxon>Pseudobacteriovoracaceae</taxon>
        <taxon>Pseudobacteriovorax</taxon>
    </lineage>
</organism>
<feature type="transmembrane region" description="Helical" evidence="1">
    <location>
        <begin position="63"/>
        <end position="86"/>
    </location>
</feature>
<feature type="transmembrane region" description="Helical" evidence="1">
    <location>
        <begin position="39"/>
        <end position="57"/>
    </location>
</feature>
<feature type="transmembrane region" description="Helical" evidence="1">
    <location>
        <begin position="6"/>
        <end position="27"/>
    </location>
</feature>
<dbReference type="AlphaFoldDB" id="A0A1Y6C272"/>
<dbReference type="Proteomes" id="UP000192907">
    <property type="component" value="Unassembled WGS sequence"/>
</dbReference>